<gene>
    <name evidence="8" type="ORF">PSYICH_LOCUS808</name>
</gene>
<evidence type="ECO:0000256" key="4">
    <source>
        <dbReference type="ARBA" id="ARBA00023004"/>
    </source>
</evidence>
<evidence type="ECO:0000256" key="1">
    <source>
        <dbReference type="ARBA" id="ARBA00004173"/>
    </source>
</evidence>
<dbReference type="PANTHER" id="PTHR13184:SF5">
    <property type="entry name" value="METHYLTRANSFERASE-LIKE PROTEIN 17, MITOCHONDRIAL"/>
    <property type="match status" value="1"/>
</dbReference>
<keyword evidence="4" id="KW-0408">Iron</keyword>
<evidence type="ECO:0000313" key="9">
    <source>
        <dbReference type="Proteomes" id="UP001153636"/>
    </source>
</evidence>
<dbReference type="EMBL" id="OV651813">
    <property type="protein sequence ID" value="CAH1098644.1"/>
    <property type="molecule type" value="Genomic_DNA"/>
</dbReference>
<protein>
    <recommendedName>
        <fullName evidence="10">Methyltransferase-like protein 17, mitochondrial</fullName>
    </recommendedName>
</protein>
<name>A0A9P0G1U6_9CUCU</name>
<evidence type="ECO:0000256" key="3">
    <source>
        <dbReference type="ARBA" id="ARBA00022946"/>
    </source>
</evidence>
<proteinExistence type="predicted"/>
<keyword evidence="5" id="KW-0411">Iron-sulfur</keyword>
<dbReference type="InterPro" id="IPR052571">
    <property type="entry name" value="Mt_RNA_Methyltransferase"/>
</dbReference>
<accession>A0A9P0G1U6</accession>
<dbReference type="GO" id="GO:0051536">
    <property type="term" value="F:iron-sulfur cluster binding"/>
    <property type="evidence" value="ECO:0007669"/>
    <property type="project" value="UniProtKB-KW"/>
</dbReference>
<dbReference type="GO" id="GO:0005763">
    <property type="term" value="C:mitochondrial small ribosomal subunit"/>
    <property type="evidence" value="ECO:0007669"/>
    <property type="project" value="TreeGrafter"/>
</dbReference>
<dbReference type="InterPro" id="IPR029063">
    <property type="entry name" value="SAM-dependent_MTases_sf"/>
</dbReference>
<keyword evidence="2" id="KW-0479">Metal-binding</keyword>
<dbReference type="PANTHER" id="PTHR13184">
    <property type="entry name" value="37S RIBOSOMAL PROTEIN S22"/>
    <property type="match status" value="1"/>
</dbReference>
<keyword evidence="3" id="KW-0809">Transit peptide</keyword>
<keyword evidence="6" id="KW-0496">Mitochondrion</keyword>
<evidence type="ECO:0000313" key="8">
    <source>
        <dbReference type="EMBL" id="CAH1098644.1"/>
    </source>
</evidence>
<keyword evidence="9" id="KW-1185">Reference proteome</keyword>
<dbReference type="GO" id="GO:0008168">
    <property type="term" value="F:methyltransferase activity"/>
    <property type="evidence" value="ECO:0007669"/>
    <property type="project" value="InterPro"/>
</dbReference>
<dbReference type="AlphaFoldDB" id="A0A9P0G1U6"/>
<dbReference type="GO" id="GO:0003735">
    <property type="term" value="F:structural constituent of ribosome"/>
    <property type="evidence" value="ECO:0007669"/>
    <property type="project" value="TreeGrafter"/>
</dbReference>
<evidence type="ECO:0008006" key="10">
    <source>
        <dbReference type="Google" id="ProtNLM"/>
    </source>
</evidence>
<evidence type="ECO:0000256" key="5">
    <source>
        <dbReference type="ARBA" id="ARBA00023014"/>
    </source>
</evidence>
<organism evidence="8 9">
    <name type="scientific">Psylliodes chrysocephalus</name>
    <dbReference type="NCBI Taxonomy" id="3402493"/>
    <lineage>
        <taxon>Eukaryota</taxon>
        <taxon>Metazoa</taxon>
        <taxon>Ecdysozoa</taxon>
        <taxon>Arthropoda</taxon>
        <taxon>Hexapoda</taxon>
        <taxon>Insecta</taxon>
        <taxon>Pterygota</taxon>
        <taxon>Neoptera</taxon>
        <taxon>Endopterygota</taxon>
        <taxon>Coleoptera</taxon>
        <taxon>Polyphaga</taxon>
        <taxon>Cucujiformia</taxon>
        <taxon>Chrysomeloidea</taxon>
        <taxon>Chrysomelidae</taxon>
        <taxon>Galerucinae</taxon>
        <taxon>Alticini</taxon>
        <taxon>Psylliodes</taxon>
    </lineage>
</organism>
<dbReference type="GO" id="GO:0046872">
    <property type="term" value="F:metal ion binding"/>
    <property type="evidence" value="ECO:0007669"/>
    <property type="project" value="UniProtKB-KW"/>
</dbReference>
<comment type="subcellular location">
    <subcellularLocation>
        <location evidence="1">Mitochondrion</location>
    </subcellularLocation>
</comment>
<dbReference type="OrthoDB" id="421327at2759"/>
<dbReference type="GO" id="GO:0006412">
    <property type="term" value="P:translation"/>
    <property type="evidence" value="ECO:0007669"/>
    <property type="project" value="InterPro"/>
</dbReference>
<evidence type="ECO:0000256" key="7">
    <source>
        <dbReference type="ARBA" id="ARBA00045681"/>
    </source>
</evidence>
<dbReference type="Proteomes" id="UP001153636">
    <property type="component" value="Chromosome 1"/>
</dbReference>
<dbReference type="Pfam" id="PF09243">
    <property type="entry name" value="Rsm22"/>
    <property type="match status" value="1"/>
</dbReference>
<dbReference type="SUPFAM" id="SSF53335">
    <property type="entry name" value="S-adenosyl-L-methionine-dependent methyltransferases"/>
    <property type="match status" value="1"/>
</dbReference>
<comment type="function">
    <text evidence="7">Mitochondrial ribosome (mitoribosome) assembly factor. Binds at the interface of the head and body domains of the mitochondrial small ribosomal subunit (mt-SSU), occluding the mRNA channel and preventing compaction of the head domain towards the body. Probable inactive methyltransferase: retains the characteristic folding and ability to bind S-adenosyl-L-methionine, but it probably lost its methyltransferase activity.</text>
</comment>
<evidence type="ECO:0000256" key="6">
    <source>
        <dbReference type="ARBA" id="ARBA00023128"/>
    </source>
</evidence>
<evidence type="ECO:0000256" key="2">
    <source>
        <dbReference type="ARBA" id="ARBA00022723"/>
    </source>
</evidence>
<sequence length="448" mass="51845">MYIRRFFRELSTKARPSVIPDNKVIDDINNKVYKFRKHPGVMRPKTVIIPETFIKAAINVLEDYPVKSLIEPSQKLKRHLKSRNAPLEKEELKEKVREIQRRVLSKNEHIIINTEEDEVRFKQMIQNKTQKIINENIYNWKPMKYDTFNSLVYLVGRSAAEYAVLAKIFGEIETRDPEFKPKSLFDYGSGVGTATWAANLYWKQYFLEYFNVDASREMNDLAELLLKGGRGSSNFSLRGVFYRQFLPATSLSYDLVVSAYSMFELPSLQSRLETVVNLWNKTEKYLVIVEQGTNAGFKVVNELRDFLLQANQESRKCTVFSPCPHDDICPRFLSKDGTPCNFEVAYYSLPIGATSDLKNELYSYVVLKKCKSGAINTEIKWPRLVRPTLVRSKHTICRMCSPRGKLEEVIFTASKHGKVMYHCARSTKWGDLIPVCFKDNVNLTSDKE</sequence>
<dbReference type="InterPro" id="IPR015324">
    <property type="entry name" value="Ribosomal_Rsm22-like"/>
</dbReference>
<reference evidence="8" key="1">
    <citation type="submission" date="2022-01" db="EMBL/GenBank/DDBJ databases">
        <authorList>
            <person name="King R."/>
        </authorList>
    </citation>
    <scope>NUCLEOTIDE SEQUENCE</scope>
</reference>